<evidence type="ECO:0000256" key="1">
    <source>
        <dbReference type="ARBA" id="ARBA00013260"/>
    </source>
</evidence>
<dbReference type="InterPro" id="IPR023476">
    <property type="entry name" value="Pep_tRNA_hydro_II_dom_sf"/>
</dbReference>
<dbReference type="Pfam" id="PF01981">
    <property type="entry name" value="PTH2"/>
    <property type="match status" value="1"/>
</dbReference>
<protein>
    <recommendedName>
        <fullName evidence="1">peptidyl-tRNA hydrolase</fullName>
        <ecNumber evidence="1">3.1.1.29</ecNumber>
    </recommendedName>
</protein>
<dbReference type="Gene3D" id="3.40.1490.10">
    <property type="entry name" value="Bit1"/>
    <property type="match status" value="1"/>
</dbReference>
<evidence type="ECO:0000313" key="5">
    <source>
        <dbReference type="EMBL" id="EGR28391.1"/>
    </source>
</evidence>
<name>G0R2B5_ICHMU</name>
<dbReference type="NCBIfam" id="NF003314">
    <property type="entry name" value="PRK04322.1"/>
    <property type="match status" value="1"/>
</dbReference>
<keyword evidence="6" id="KW-1185">Reference proteome</keyword>
<dbReference type="PANTHER" id="PTHR12649:SF11">
    <property type="entry name" value="PEPTIDYL-TRNA HYDROLASE 2, MITOCHONDRIAL"/>
    <property type="match status" value="1"/>
</dbReference>
<dbReference type="STRING" id="857967.G0R2B5"/>
<evidence type="ECO:0000256" key="3">
    <source>
        <dbReference type="ARBA" id="ARBA00038050"/>
    </source>
</evidence>
<dbReference type="GeneID" id="14904475"/>
<dbReference type="EMBL" id="GL984250">
    <property type="protein sequence ID" value="EGR28391.1"/>
    <property type="molecule type" value="Genomic_DNA"/>
</dbReference>
<accession>G0R2B5</accession>
<dbReference type="FunCoup" id="G0R2B5">
    <property type="interactions" value="568"/>
</dbReference>
<dbReference type="SUPFAM" id="SSF102462">
    <property type="entry name" value="Peptidyl-tRNA hydrolase II"/>
    <property type="match status" value="1"/>
</dbReference>
<comment type="similarity">
    <text evidence="3">Belongs to the PTH2 family.</text>
</comment>
<dbReference type="OMA" id="NECGSKK"/>
<dbReference type="InParanoid" id="G0R2B5"/>
<dbReference type="OrthoDB" id="1733656at2759"/>
<dbReference type="GO" id="GO:0005829">
    <property type="term" value="C:cytosol"/>
    <property type="evidence" value="ECO:0007669"/>
    <property type="project" value="TreeGrafter"/>
</dbReference>
<evidence type="ECO:0000256" key="2">
    <source>
        <dbReference type="ARBA" id="ARBA00022801"/>
    </source>
</evidence>
<dbReference type="GO" id="GO:0004045">
    <property type="term" value="F:peptidyl-tRNA hydrolase activity"/>
    <property type="evidence" value="ECO:0007669"/>
    <property type="project" value="UniProtKB-EC"/>
</dbReference>
<sequence length="199" mass="22211">MDSQQNVKAELLELGFEENYINQALQITQDKQKIIELIMQYQTECLNPQYLLKNNSRGSSKNIQICVQNMSYPLGEDCHNYVYKMVFLVRMDLKMGVGKIAAQTGHAVLGAYQQLEQTQETESLLSGWEESGCPKIVYKVNSKEQLLELEKKATQQGLNSYVVCDAGKTQVEPGSITVCAIGPGKSELIDKIVGGLQEL</sequence>
<comment type="catalytic activity">
    <reaction evidence="4">
        <text>an N-acyl-L-alpha-aminoacyl-tRNA + H2O = an N-acyl-L-amino acid + a tRNA + H(+)</text>
        <dbReference type="Rhea" id="RHEA:54448"/>
        <dbReference type="Rhea" id="RHEA-COMP:10123"/>
        <dbReference type="Rhea" id="RHEA-COMP:13883"/>
        <dbReference type="ChEBI" id="CHEBI:15377"/>
        <dbReference type="ChEBI" id="CHEBI:15378"/>
        <dbReference type="ChEBI" id="CHEBI:59874"/>
        <dbReference type="ChEBI" id="CHEBI:78442"/>
        <dbReference type="ChEBI" id="CHEBI:138191"/>
        <dbReference type="EC" id="3.1.1.29"/>
    </reaction>
</comment>
<evidence type="ECO:0000313" key="6">
    <source>
        <dbReference type="Proteomes" id="UP000008983"/>
    </source>
</evidence>
<dbReference type="CDD" id="cd02430">
    <property type="entry name" value="PTH2"/>
    <property type="match status" value="1"/>
</dbReference>
<evidence type="ECO:0000256" key="4">
    <source>
        <dbReference type="ARBA" id="ARBA00048707"/>
    </source>
</evidence>
<reference evidence="5 6" key="1">
    <citation type="submission" date="2011-07" db="EMBL/GenBank/DDBJ databases">
        <authorList>
            <person name="Coyne R."/>
            <person name="Brami D."/>
            <person name="Johnson J."/>
            <person name="Hostetler J."/>
            <person name="Hannick L."/>
            <person name="Clark T."/>
            <person name="Cassidy-Hanley D."/>
            <person name="Inman J."/>
        </authorList>
    </citation>
    <scope>NUCLEOTIDE SEQUENCE [LARGE SCALE GENOMIC DNA]</scope>
    <source>
        <strain evidence="5 6">G5</strain>
    </source>
</reference>
<dbReference type="AlphaFoldDB" id="G0R2B5"/>
<dbReference type="EC" id="3.1.1.29" evidence="1"/>
<dbReference type="InterPro" id="IPR002833">
    <property type="entry name" value="PTH2"/>
</dbReference>
<dbReference type="RefSeq" id="XP_004027736.1">
    <property type="nucleotide sequence ID" value="XM_004027687.1"/>
</dbReference>
<dbReference type="Proteomes" id="UP000008983">
    <property type="component" value="Unassembled WGS sequence"/>
</dbReference>
<organism evidence="5 6">
    <name type="scientific">Ichthyophthirius multifiliis</name>
    <name type="common">White spot disease agent</name>
    <name type="synonym">Ich</name>
    <dbReference type="NCBI Taxonomy" id="5932"/>
    <lineage>
        <taxon>Eukaryota</taxon>
        <taxon>Sar</taxon>
        <taxon>Alveolata</taxon>
        <taxon>Ciliophora</taxon>
        <taxon>Intramacronucleata</taxon>
        <taxon>Oligohymenophorea</taxon>
        <taxon>Hymenostomatida</taxon>
        <taxon>Ophryoglenina</taxon>
        <taxon>Ichthyophthirius</taxon>
    </lineage>
</organism>
<dbReference type="NCBIfam" id="TIGR00283">
    <property type="entry name" value="arch_pth2"/>
    <property type="match status" value="1"/>
</dbReference>
<dbReference type="eggNOG" id="KOG3282">
    <property type="taxonomic scope" value="Eukaryota"/>
</dbReference>
<gene>
    <name evidence="5" type="ORF">IMG5_176470</name>
</gene>
<keyword evidence="2 5" id="KW-0378">Hydrolase</keyword>
<dbReference type="PANTHER" id="PTHR12649">
    <property type="entry name" value="PEPTIDYL-TRNA HYDROLASE 2"/>
    <property type="match status" value="1"/>
</dbReference>
<dbReference type="FunFam" id="3.40.1490.10:FF:000001">
    <property type="entry name" value="Peptidyl-tRNA hydrolase 2"/>
    <property type="match status" value="1"/>
</dbReference>
<proteinExistence type="inferred from homology"/>